<dbReference type="Proteomes" id="UP000190951">
    <property type="component" value="Chromosome"/>
</dbReference>
<keyword evidence="4" id="KW-1185">Reference proteome</keyword>
<dbReference type="STRING" id="84029.CROST_03350"/>
<dbReference type="GO" id="GO:0047371">
    <property type="term" value="F:butyrate-acetoacetate CoA-transferase activity"/>
    <property type="evidence" value="ECO:0007669"/>
    <property type="project" value="UniProtKB-EC"/>
</dbReference>
<dbReference type="Gene3D" id="3.40.1080.10">
    <property type="entry name" value="Glutaconate Coenzyme A-transferase"/>
    <property type="match status" value="1"/>
</dbReference>
<dbReference type="InterPro" id="IPR037171">
    <property type="entry name" value="NagB/RpiA_transferase-like"/>
</dbReference>
<sequence>MIKDKSIAKKLIAKRVSKELKEGQLVNLGIGIPSMVANYIPKNFKITFQSENGIIGMGSKPNPGNEDKDVVNAGGQYTTVSKDGIFIDSSVSFSLIRGGHVDVSVLGALQVDEEGNIANWIIPGKMLAGMGGAMDLVNGAKKVIIAMTHTNKGKPKILKRCTLPLTAKAEANLIITELGVMKVVPEGLVLTEISSNTNIDEIKRFTEADLIISNKIKVMEG</sequence>
<name>A0A1S8LMH0_9CLOT</name>
<accession>A0A1S8LMH0</accession>
<dbReference type="KEGG" id="crw:CROST_023580"/>
<organism evidence="3 4">
    <name type="scientific">Clostridium felsineum</name>
    <dbReference type="NCBI Taxonomy" id="36839"/>
    <lineage>
        <taxon>Bacteria</taxon>
        <taxon>Bacillati</taxon>
        <taxon>Bacillota</taxon>
        <taxon>Clostridia</taxon>
        <taxon>Eubacteriales</taxon>
        <taxon>Clostridiaceae</taxon>
        <taxon>Clostridium</taxon>
    </lineage>
</organism>
<reference evidence="3 4" key="1">
    <citation type="submission" date="2022-04" db="EMBL/GenBank/DDBJ databases">
        <title>Genome sequence of C. roseum typestrain.</title>
        <authorList>
            <person name="Poehlein A."/>
            <person name="Schoch T."/>
            <person name="Duerre P."/>
            <person name="Daniel R."/>
        </authorList>
    </citation>
    <scope>NUCLEOTIDE SEQUENCE [LARGE SCALE GENOMIC DNA]</scope>
    <source>
        <strain evidence="3 4">DSM 7320</strain>
    </source>
</reference>
<protein>
    <submittedName>
        <fullName evidence="3">Butyrate--acetoacetate CoA-transferase subunit B</fullName>
        <ecNumber evidence="3">2.8.3.9</ecNumber>
    </submittedName>
</protein>
<evidence type="ECO:0000313" key="4">
    <source>
        <dbReference type="Proteomes" id="UP000190951"/>
    </source>
</evidence>
<comment type="similarity">
    <text evidence="1">Belongs to the 3-oxoacid CoA-transferase subunit B family.</text>
</comment>
<dbReference type="PROSITE" id="PS01274">
    <property type="entry name" value="COA_TRANSF_2"/>
    <property type="match status" value="1"/>
</dbReference>
<dbReference type="NCBIfam" id="TIGR02428">
    <property type="entry name" value="pcaJ_scoB_fam"/>
    <property type="match status" value="1"/>
</dbReference>
<dbReference type="PANTHER" id="PTHR13707:SF60">
    <property type="entry name" value="ACETATE COA-TRANSFERASE SUBUNIT ALPHA"/>
    <property type="match status" value="1"/>
</dbReference>
<dbReference type="PANTHER" id="PTHR13707">
    <property type="entry name" value="KETOACID-COENZYME A TRANSFERASE"/>
    <property type="match status" value="1"/>
</dbReference>
<gene>
    <name evidence="3" type="primary">ctfB</name>
    <name evidence="3" type="ORF">CROST_023580</name>
</gene>
<dbReference type="EC" id="2.8.3.9" evidence="3"/>
<proteinExistence type="inferred from homology"/>
<evidence type="ECO:0000256" key="1">
    <source>
        <dbReference type="ARBA" id="ARBA00007047"/>
    </source>
</evidence>
<dbReference type="InterPro" id="IPR004164">
    <property type="entry name" value="CoA_transf_AS"/>
</dbReference>
<dbReference type="InterPro" id="IPR012791">
    <property type="entry name" value="3-oxoacid_CoA-transf_B"/>
</dbReference>
<dbReference type="SUPFAM" id="SSF100950">
    <property type="entry name" value="NagB/RpiA/CoA transferase-like"/>
    <property type="match status" value="1"/>
</dbReference>
<evidence type="ECO:0000313" key="3">
    <source>
        <dbReference type="EMBL" id="URZ11641.1"/>
    </source>
</evidence>
<dbReference type="SMART" id="SM00882">
    <property type="entry name" value="CoA_trans"/>
    <property type="match status" value="1"/>
</dbReference>
<dbReference type="EMBL" id="CP096983">
    <property type="protein sequence ID" value="URZ11641.1"/>
    <property type="molecule type" value="Genomic_DNA"/>
</dbReference>
<dbReference type="AlphaFoldDB" id="A0A1S8LMH0"/>
<dbReference type="InterPro" id="IPR004165">
    <property type="entry name" value="CoA_trans_fam_I"/>
</dbReference>
<dbReference type="RefSeq" id="WP_077835392.1">
    <property type="nucleotide sequence ID" value="NZ_CP096983.1"/>
</dbReference>
<dbReference type="Pfam" id="PF01144">
    <property type="entry name" value="CoA_trans"/>
    <property type="match status" value="1"/>
</dbReference>
<keyword evidence="2 3" id="KW-0808">Transferase</keyword>
<evidence type="ECO:0000256" key="2">
    <source>
        <dbReference type="ARBA" id="ARBA00022679"/>
    </source>
</evidence>